<accession>A0A4S3JJD9</accession>
<dbReference type="VEuPathDB" id="FungiDB:EYZ11_005047"/>
<evidence type="ECO:0000313" key="1">
    <source>
        <dbReference type="EMBL" id="THC95492.1"/>
    </source>
</evidence>
<name>A0A4S3JJD9_9EURO</name>
<dbReference type="EMBL" id="SOSA01000155">
    <property type="protein sequence ID" value="THC95492.1"/>
    <property type="molecule type" value="Genomic_DNA"/>
</dbReference>
<comment type="caution">
    <text evidence="1">The sequence shown here is derived from an EMBL/GenBank/DDBJ whole genome shotgun (WGS) entry which is preliminary data.</text>
</comment>
<reference evidence="1 2" key="1">
    <citation type="submission" date="2019-03" db="EMBL/GenBank/DDBJ databases">
        <title>The genome sequence of a newly discovered highly antifungal drug resistant Aspergillus species, Aspergillus tanneri NIH 1004.</title>
        <authorList>
            <person name="Mounaud S."/>
            <person name="Singh I."/>
            <person name="Joardar V."/>
            <person name="Pakala S."/>
            <person name="Pakala S."/>
            <person name="Venepally P."/>
            <person name="Hoover J."/>
            <person name="Nierman W."/>
            <person name="Chung J."/>
            <person name="Losada L."/>
        </authorList>
    </citation>
    <scope>NUCLEOTIDE SEQUENCE [LARGE SCALE GENOMIC DNA]</scope>
    <source>
        <strain evidence="1 2">NIH1004</strain>
    </source>
</reference>
<gene>
    <name evidence="1" type="ORF">EYZ11_005047</name>
</gene>
<protein>
    <submittedName>
        <fullName evidence="1">Uncharacterized protein</fullName>
    </submittedName>
</protein>
<proteinExistence type="predicted"/>
<dbReference type="AlphaFoldDB" id="A0A4S3JJD9"/>
<evidence type="ECO:0000313" key="2">
    <source>
        <dbReference type="Proteomes" id="UP000308092"/>
    </source>
</evidence>
<dbReference type="Proteomes" id="UP000308092">
    <property type="component" value="Unassembled WGS sequence"/>
</dbReference>
<keyword evidence="2" id="KW-1185">Reference proteome</keyword>
<organism evidence="1 2">
    <name type="scientific">Aspergillus tanneri</name>
    <dbReference type="NCBI Taxonomy" id="1220188"/>
    <lineage>
        <taxon>Eukaryota</taxon>
        <taxon>Fungi</taxon>
        <taxon>Dikarya</taxon>
        <taxon>Ascomycota</taxon>
        <taxon>Pezizomycotina</taxon>
        <taxon>Eurotiomycetes</taxon>
        <taxon>Eurotiomycetidae</taxon>
        <taxon>Eurotiales</taxon>
        <taxon>Aspergillaceae</taxon>
        <taxon>Aspergillus</taxon>
        <taxon>Aspergillus subgen. Circumdati</taxon>
    </lineage>
</organism>
<sequence>MLKRLSETPNLGLHNIRLRIRLQNSFCVGFLRLLDHGHVAKWRGWCRIVRGPFPLSSPSESSRSPVGSASSAIFSTVEKLQSDTILLPHREEKSCDSEEKAVEAAVKGKADGGTACDVSCCRLAFDMGPAPDLLRADLAV</sequence>